<protein>
    <submittedName>
        <fullName evidence="2">Uncharacterized protein</fullName>
    </submittedName>
</protein>
<keyword evidence="3" id="KW-1185">Reference proteome</keyword>
<feature type="region of interest" description="Disordered" evidence="1">
    <location>
        <begin position="72"/>
        <end position="110"/>
    </location>
</feature>
<evidence type="ECO:0000313" key="2">
    <source>
        <dbReference type="EMBL" id="MEQ2281735.1"/>
    </source>
</evidence>
<sequence length="110" mass="12133">MGFYSSKSCDLFSVRASRFRSSSPTVSLPAFSASGRGLGEVFWRTLLLLSPACPPSYVGTLKLSHHLRAKGKKGKCRLPHSSCQPPSQRKDLPPQLNHNRSGCKFLNKPF</sequence>
<evidence type="ECO:0000256" key="1">
    <source>
        <dbReference type="SAM" id="MobiDB-lite"/>
    </source>
</evidence>
<comment type="caution">
    <text evidence="2">The sequence shown here is derived from an EMBL/GenBank/DDBJ whole genome shotgun (WGS) entry which is preliminary data.</text>
</comment>
<name>A0ABV0XK25_9TELE</name>
<proteinExistence type="predicted"/>
<dbReference type="Proteomes" id="UP001469553">
    <property type="component" value="Unassembled WGS sequence"/>
</dbReference>
<evidence type="ECO:0000313" key="3">
    <source>
        <dbReference type="Proteomes" id="UP001469553"/>
    </source>
</evidence>
<organism evidence="2 3">
    <name type="scientific">Ameca splendens</name>
    <dbReference type="NCBI Taxonomy" id="208324"/>
    <lineage>
        <taxon>Eukaryota</taxon>
        <taxon>Metazoa</taxon>
        <taxon>Chordata</taxon>
        <taxon>Craniata</taxon>
        <taxon>Vertebrata</taxon>
        <taxon>Euteleostomi</taxon>
        <taxon>Actinopterygii</taxon>
        <taxon>Neopterygii</taxon>
        <taxon>Teleostei</taxon>
        <taxon>Neoteleostei</taxon>
        <taxon>Acanthomorphata</taxon>
        <taxon>Ovalentaria</taxon>
        <taxon>Atherinomorphae</taxon>
        <taxon>Cyprinodontiformes</taxon>
        <taxon>Goodeidae</taxon>
        <taxon>Ameca</taxon>
    </lineage>
</organism>
<reference evidence="2 3" key="1">
    <citation type="submission" date="2021-06" db="EMBL/GenBank/DDBJ databases">
        <authorList>
            <person name="Palmer J.M."/>
        </authorList>
    </citation>
    <scope>NUCLEOTIDE SEQUENCE [LARGE SCALE GENOMIC DNA]</scope>
    <source>
        <strain evidence="2 3">AS_MEX2019</strain>
        <tissue evidence="2">Muscle</tissue>
    </source>
</reference>
<dbReference type="EMBL" id="JAHRIP010004564">
    <property type="protein sequence ID" value="MEQ2281735.1"/>
    <property type="molecule type" value="Genomic_DNA"/>
</dbReference>
<gene>
    <name evidence="2" type="ORF">AMECASPLE_033519</name>
</gene>
<accession>A0ABV0XK25</accession>